<dbReference type="AlphaFoldDB" id="A0A644ZZ81"/>
<dbReference type="PANTHER" id="PTHR21294:SF17">
    <property type="entry name" value="PROTEIN FIXA"/>
    <property type="match status" value="1"/>
</dbReference>
<evidence type="ECO:0000313" key="2">
    <source>
        <dbReference type="EMBL" id="MPM46077.1"/>
    </source>
</evidence>
<comment type="caution">
    <text evidence="2">The sequence shown here is derived from an EMBL/GenBank/DDBJ whole genome shotgun (WGS) entry which is preliminary data.</text>
</comment>
<dbReference type="PIRSF" id="PIRSF000090">
    <property type="entry name" value="Beta-ETF"/>
    <property type="match status" value="1"/>
</dbReference>
<organism evidence="2">
    <name type="scientific">bioreactor metagenome</name>
    <dbReference type="NCBI Taxonomy" id="1076179"/>
    <lineage>
        <taxon>unclassified sequences</taxon>
        <taxon>metagenomes</taxon>
        <taxon>ecological metagenomes</taxon>
    </lineage>
</organism>
<dbReference type="GO" id="GO:0016491">
    <property type="term" value="F:oxidoreductase activity"/>
    <property type="evidence" value="ECO:0007669"/>
    <property type="project" value="UniProtKB-KW"/>
</dbReference>
<dbReference type="Pfam" id="PF01012">
    <property type="entry name" value="ETF"/>
    <property type="match status" value="1"/>
</dbReference>
<dbReference type="InterPro" id="IPR033948">
    <property type="entry name" value="ETF_beta_N"/>
</dbReference>
<dbReference type="InterPro" id="IPR014729">
    <property type="entry name" value="Rossmann-like_a/b/a_fold"/>
</dbReference>
<dbReference type="CDD" id="cd01714">
    <property type="entry name" value="ETF_beta"/>
    <property type="match status" value="1"/>
</dbReference>
<dbReference type="InterPro" id="IPR014730">
    <property type="entry name" value="ETF_a/b_N"/>
</dbReference>
<protein>
    <submittedName>
        <fullName evidence="2">Caffeyl-CoA reductase-Etf complex subunit CarD</fullName>
        <ecNumber evidence="2">1.3.1.108</ecNumber>
    </submittedName>
</protein>
<proteinExistence type="predicted"/>
<dbReference type="InterPro" id="IPR012255">
    <property type="entry name" value="ETF_b"/>
</dbReference>
<dbReference type="EC" id="1.3.1.108" evidence="2"/>
<accession>A0A644ZZ81</accession>
<dbReference type="PANTHER" id="PTHR21294">
    <property type="entry name" value="ELECTRON TRANSFER FLAVOPROTEIN BETA-SUBUNIT"/>
    <property type="match status" value="1"/>
</dbReference>
<dbReference type="SMART" id="SM00893">
    <property type="entry name" value="ETF"/>
    <property type="match status" value="1"/>
</dbReference>
<dbReference type="Gene3D" id="3.40.50.620">
    <property type="entry name" value="HUPs"/>
    <property type="match status" value="1"/>
</dbReference>
<dbReference type="GO" id="GO:0009055">
    <property type="term" value="F:electron transfer activity"/>
    <property type="evidence" value="ECO:0007669"/>
    <property type="project" value="InterPro"/>
</dbReference>
<dbReference type="SUPFAM" id="SSF52402">
    <property type="entry name" value="Adenine nucleotide alpha hydrolases-like"/>
    <property type="match status" value="1"/>
</dbReference>
<evidence type="ECO:0000259" key="1">
    <source>
        <dbReference type="SMART" id="SM00893"/>
    </source>
</evidence>
<sequence length="270" mass="29759">MKILVCLKQVPDTQNVVVDPKTGIMKREGILSKMNPYDLFSLEWGLRLKDQYGGWVSVMTMGPPQAKDILLEAMSMGADEGVLLTDKAFAGADVLATSYTLARGICLLGDVHLILCGKQTIDGDTAQVGPAIAEWLNIPHITQVRKIRMENGELLVEADYADFIQTCLVSFPALLTIEKDSTVPRLPSYLLKKAASTKKLQIWGSKELTSFENEETYFGTEGSATQVEKIFPPPQREGKRMLQTNPKDSCSEILSFLEKHHLIKGGDSVG</sequence>
<gene>
    <name evidence="2" type="primary">carD_42</name>
    <name evidence="2" type="ORF">SDC9_92773</name>
</gene>
<feature type="domain" description="Electron transfer flavoprotein alpha/beta-subunit N-terminal" evidence="1">
    <location>
        <begin position="22"/>
        <end position="212"/>
    </location>
</feature>
<keyword evidence="2" id="KW-0560">Oxidoreductase</keyword>
<reference evidence="2" key="1">
    <citation type="submission" date="2019-08" db="EMBL/GenBank/DDBJ databases">
        <authorList>
            <person name="Kucharzyk K."/>
            <person name="Murdoch R.W."/>
            <person name="Higgins S."/>
            <person name="Loffler F."/>
        </authorList>
    </citation>
    <scope>NUCLEOTIDE SEQUENCE</scope>
</reference>
<name>A0A644ZZ81_9ZZZZ</name>
<dbReference type="EMBL" id="VSSQ01011132">
    <property type="protein sequence ID" value="MPM46077.1"/>
    <property type="molecule type" value="Genomic_DNA"/>
</dbReference>